<evidence type="ECO:0000313" key="1">
    <source>
        <dbReference type="EMBL" id="AZS39013.1"/>
    </source>
</evidence>
<dbReference type="AlphaFoldDB" id="A0A3S9WG34"/>
<reference evidence="1 2" key="1">
    <citation type="submission" date="2018-08" db="EMBL/GenBank/DDBJ databases">
        <title>Microbacterium oxydans strain HG3.</title>
        <authorList>
            <person name="ORTET P."/>
        </authorList>
    </citation>
    <scope>NUCLEOTIDE SEQUENCE [LARGE SCALE GENOMIC DNA]</scope>
    <source>
        <strain evidence="1 2">HG3</strain>
    </source>
</reference>
<evidence type="ECO:0000313" key="2">
    <source>
        <dbReference type="Proteomes" id="UP000274841"/>
    </source>
</evidence>
<protein>
    <submittedName>
        <fullName evidence="1">Uncharacterized protein</fullName>
    </submittedName>
</protein>
<organism evidence="1 2">
    <name type="scientific">Microbacterium oxydans</name>
    <dbReference type="NCBI Taxonomy" id="82380"/>
    <lineage>
        <taxon>Bacteria</taxon>
        <taxon>Bacillati</taxon>
        <taxon>Actinomycetota</taxon>
        <taxon>Actinomycetes</taxon>
        <taxon>Micrococcales</taxon>
        <taxon>Microbacteriaceae</taxon>
        <taxon>Microbacterium</taxon>
    </lineage>
</organism>
<dbReference type="RefSeq" id="WP_046746953.1">
    <property type="nucleotide sequence ID" value="NZ_CP031422.1"/>
</dbReference>
<dbReference type="KEGG" id="moy:CVS54_00313"/>
<dbReference type="Proteomes" id="UP000274841">
    <property type="component" value="Chromosome"/>
</dbReference>
<dbReference type="EMBL" id="CP031422">
    <property type="protein sequence ID" value="AZS39013.1"/>
    <property type="molecule type" value="Genomic_DNA"/>
</dbReference>
<gene>
    <name evidence="1" type="ORF">CVS54_00313</name>
</gene>
<name>A0A3S9WG34_9MICO</name>
<proteinExistence type="predicted"/>
<sequence>MELSEHVHVTWALHVEMSVSGCPELTRVIGVPRDAPSYWLIEAYRLSLGLDPEAPELEADAGRSLHIDLCPWRAPTQQVSVPGVADVVDVVISGPYATRMGDPRVTVVDAESVPVLPSPVGSWQTQRPAFRAEHVGFELAQRFGLVQPRLDPAACGVGGDALRPFSPLAALCQGLSPVRRLALLAHLDDAELNDPVPFEETPAGSEFAESATAGIRMLVARIGPDGVDQDPTDGWLPRAIVSDAVDALDWPDTAVPGLPDPADALASLARRTKAMRRLRGHVVVTNLGRGLADGEVRAFLRIIDGVRALGRERLFPSAWPRAVTLALLAVADGSASTFDELVGVVARGEAAVEEGPGDGRFSEWSPRSGDVSAVQRVVESLCALSSPSAFGSITPAMRAVARAALQ</sequence>
<accession>A0A3S9WG34</accession>